<feature type="region of interest" description="Disordered" evidence="1">
    <location>
        <begin position="1"/>
        <end position="99"/>
    </location>
</feature>
<dbReference type="Proteomes" id="UP000095767">
    <property type="component" value="Unassembled WGS sequence"/>
</dbReference>
<feature type="compositionally biased region" description="Acidic residues" evidence="1">
    <location>
        <begin position="73"/>
        <end position="99"/>
    </location>
</feature>
<sequence>MATTTPTPLVSSTSSNRHRCPYPHRHLHLHSPGGKPNKPGALPPPHSLRATSAAPLAPLPRRRRDVSAAYGDGDMDDDFGDFDADDADGVGDDDDVDNEVDYDVDYDRLLAPVVAGFPPPRGPAGEEEGDIAMMYVTPPDTGVYSIPRVLAPMPQKVPIAVSVMSYFC</sequence>
<keyword evidence="3" id="KW-1185">Reference proteome</keyword>
<feature type="compositionally biased region" description="Basic residues" evidence="1">
    <location>
        <begin position="16"/>
        <end position="29"/>
    </location>
</feature>
<evidence type="ECO:0000256" key="1">
    <source>
        <dbReference type="SAM" id="MobiDB-lite"/>
    </source>
</evidence>
<proteinExistence type="predicted"/>
<gene>
    <name evidence="2" type="ORF">BAE44_0007407</name>
</gene>
<dbReference type="STRING" id="888268.A0A1E5W2H7"/>
<evidence type="ECO:0000313" key="2">
    <source>
        <dbReference type="EMBL" id="OEL31574.1"/>
    </source>
</evidence>
<dbReference type="PANTHER" id="PTHR35994:SF1">
    <property type="entry name" value="PLASTID TRANSCRIPTIONALLY ACTIVE PROTEIN 6, CHLOROPLASTIC"/>
    <property type="match status" value="1"/>
</dbReference>
<accession>A0A1E5W2H7</accession>
<dbReference type="InterPro" id="IPR044710">
    <property type="entry name" value="PTAC6"/>
</dbReference>
<feature type="compositionally biased region" description="Low complexity" evidence="1">
    <location>
        <begin position="1"/>
        <end position="15"/>
    </location>
</feature>
<dbReference type="AlphaFoldDB" id="A0A1E5W2H7"/>
<dbReference type="PANTHER" id="PTHR35994">
    <property type="entry name" value="EXPRESSED PROTEIN"/>
    <property type="match status" value="1"/>
</dbReference>
<evidence type="ECO:0000313" key="3">
    <source>
        <dbReference type="Proteomes" id="UP000095767"/>
    </source>
</evidence>
<protein>
    <submittedName>
        <fullName evidence="2">Uncharacterized protein</fullName>
    </submittedName>
</protein>
<dbReference type="EMBL" id="LWDX02023091">
    <property type="protein sequence ID" value="OEL31574.1"/>
    <property type="molecule type" value="Genomic_DNA"/>
</dbReference>
<dbReference type="GO" id="GO:0000427">
    <property type="term" value="C:plastid-encoded plastid RNA polymerase complex"/>
    <property type="evidence" value="ECO:0007669"/>
    <property type="project" value="InterPro"/>
</dbReference>
<organism evidence="2 3">
    <name type="scientific">Dichanthelium oligosanthes</name>
    <dbReference type="NCBI Taxonomy" id="888268"/>
    <lineage>
        <taxon>Eukaryota</taxon>
        <taxon>Viridiplantae</taxon>
        <taxon>Streptophyta</taxon>
        <taxon>Embryophyta</taxon>
        <taxon>Tracheophyta</taxon>
        <taxon>Spermatophyta</taxon>
        <taxon>Magnoliopsida</taxon>
        <taxon>Liliopsida</taxon>
        <taxon>Poales</taxon>
        <taxon>Poaceae</taxon>
        <taxon>PACMAD clade</taxon>
        <taxon>Panicoideae</taxon>
        <taxon>Panicodae</taxon>
        <taxon>Paniceae</taxon>
        <taxon>Dichantheliinae</taxon>
        <taxon>Dichanthelium</taxon>
    </lineage>
</organism>
<reference evidence="2 3" key="1">
    <citation type="submission" date="2016-09" db="EMBL/GenBank/DDBJ databases">
        <title>The draft genome of Dichanthelium oligosanthes: A C3 panicoid grass species.</title>
        <authorList>
            <person name="Studer A.J."/>
            <person name="Schnable J.C."/>
            <person name="Brutnell T.P."/>
        </authorList>
    </citation>
    <scope>NUCLEOTIDE SEQUENCE [LARGE SCALE GENOMIC DNA]</scope>
    <source>
        <strain evidence="3">cv. Kellogg 1175</strain>
        <tissue evidence="2">Leaf</tissue>
    </source>
</reference>
<feature type="compositionally biased region" description="Low complexity" evidence="1">
    <location>
        <begin position="47"/>
        <end position="56"/>
    </location>
</feature>
<comment type="caution">
    <text evidence="2">The sequence shown here is derived from an EMBL/GenBank/DDBJ whole genome shotgun (WGS) entry which is preliminary data.</text>
</comment>
<name>A0A1E5W2H7_9POAL</name>